<feature type="compositionally biased region" description="Basic and acidic residues" evidence="1">
    <location>
        <begin position="48"/>
        <end position="61"/>
    </location>
</feature>
<reference evidence="2" key="1">
    <citation type="submission" date="2020-05" db="EMBL/GenBank/DDBJ databases">
        <title>WGS assembly of Panicum virgatum.</title>
        <authorList>
            <person name="Lovell J.T."/>
            <person name="Jenkins J."/>
            <person name="Shu S."/>
            <person name="Juenger T.E."/>
            <person name="Schmutz J."/>
        </authorList>
    </citation>
    <scope>NUCLEOTIDE SEQUENCE</scope>
    <source>
        <strain evidence="2">AP13</strain>
    </source>
</reference>
<name>A0A8T0V263_PANVG</name>
<feature type="compositionally biased region" description="Basic and acidic residues" evidence="1">
    <location>
        <begin position="26"/>
        <end position="37"/>
    </location>
</feature>
<evidence type="ECO:0000313" key="3">
    <source>
        <dbReference type="Proteomes" id="UP000823388"/>
    </source>
</evidence>
<feature type="compositionally biased region" description="Basic residues" evidence="1">
    <location>
        <begin position="14"/>
        <end position="25"/>
    </location>
</feature>
<protein>
    <submittedName>
        <fullName evidence="2">Uncharacterized protein</fullName>
    </submittedName>
</protein>
<organism evidence="2 3">
    <name type="scientific">Panicum virgatum</name>
    <name type="common">Blackwell switchgrass</name>
    <dbReference type="NCBI Taxonomy" id="38727"/>
    <lineage>
        <taxon>Eukaryota</taxon>
        <taxon>Viridiplantae</taxon>
        <taxon>Streptophyta</taxon>
        <taxon>Embryophyta</taxon>
        <taxon>Tracheophyta</taxon>
        <taxon>Spermatophyta</taxon>
        <taxon>Magnoliopsida</taxon>
        <taxon>Liliopsida</taxon>
        <taxon>Poales</taxon>
        <taxon>Poaceae</taxon>
        <taxon>PACMAD clade</taxon>
        <taxon>Panicoideae</taxon>
        <taxon>Panicodae</taxon>
        <taxon>Paniceae</taxon>
        <taxon>Panicinae</taxon>
        <taxon>Panicum</taxon>
        <taxon>Panicum sect. Hiantes</taxon>
    </lineage>
</organism>
<sequence>MAPTSRGGGSSPRHERRRRLRRRERRPWPGEAREARSSRGGGGSPSAHDGDGPLRRTREVRPSPTVTAVARGAGYEGRRSVRRFGRPKVTNSSDPVASAASFGDDLLQSFVYACGCWLSPY</sequence>
<evidence type="ECO:0000313" key="2">
    <source>
        <dbReference type="EMBL" id="KAG2629220.1"/>
    </source>
</evidence>
<dbReference type="Proteomes" id="UP000823388">
    <property type="component" value="Chromosome 3K"/>
</dbReference>
<evidence type="ECO:0000256" key="1">
    <source>
        <dbReference type="SAM" id="MobiDB-lite"/>
    </source>
</evidence>
<feature type="region of interest" description="Disordered" evidence="1">
    <location>
        <begin position="1"/>
        <end position="99"/>
    </location>
</feature>
<proteinExistence type="predicted"/>
<feature type="compositionally biased region" description="Gly residues" evidence="1">
    <location>
        <begin position="1"/>
        <end position="10"/>
    </location>
</feature>
<comment type="caution">
    <text evidence="2">The sequence shown here is derived from an EMBL/GenBank/DDBJ whole genome shotgun (WGS) entry which is preliminary data.</text>
</comment>
<dbReference type="AlphaFoldDB" id="A0A8T0V263"/>
<dbReference type="EMBL" id="CM029041">
    <property type="protein sequence ID" value="KAG2629220.1"/>
    <property type="molecule type" value="Genomic_DNA"/>
</dbReference>
<accession>A0A8T0V263</accession>
<gene>
    <name evidence="2" type="ORF">PVAP13_3KG396600</name>
</gene>
<keyword evidence="3" id="KW-1185">Reference proteome</keyword>